<dbReference type="AlphaFoldDB" id="C5WD79"/>
<evidence type="ECO:0000256" key="5">
    <source>
        <dbReference type="ARBA" id="ARBA00022692"/>
    </source>
</evidence>
<keyword evidence="10" id="KW-1003">Cell membrane</keyword>
<keyword evidence="5 10" id="KW-0812">Transmembrane</keyword>
<dbReference type="InterPro" id="IPR011303">
    <property type="entry name" value="RnfD_bac"/>
</dbReference>
<dbReference type="RefSeq" id="WP_041069471.1">
    <property type="nucleotide sequence ID" value="NZ_AP010872.1"/>
</dbReference>
<dbReference type="GO" id="GO:0022900">
    <property type="term" value="P:electron transport chain"/>
    <property type="evidence" value="ECO:0007669"/>
    <property type="project" value="UniProtKB-UniRule"/>
</dbReference>
<keyword evidence="9 10" id="KW-0472">Membrane</keyword>
<evidence type="ECO:0000313" key="11">
    <source>
        <dbReference type="EMBL" id="BAH83285.1"/>
    </source>
</evidence>
<dbReference type="GO" id="GO:0055085">
    <property type="term" value="P:transmembrane transport"/>
    <property type="evidence" value="ECO:0007669"/>
    <property type="project" value="InterPro"/>
</dbReference>
<keyword evidence="8 10" id="KW-1133">Transmembrane helix</keyword>
<dbReference type="EMBL" id="AP010872">
    <property type="protein sequence ID" value="BAH83285.1"/>
    <property type="molecule type" value="Genomic_DNA"/>
</dbReference>
<feature type="transmembrane region" description="Helical" evidence="10">
    <location>
        <begin position="232"/>
        <end position="250"/>
    </location>
</feature>
<gene>
    <name evidence="11" type="primary">rsxD</name>
    <name evidence="10" type="synonym">rnfD</name>
    <name evidence="11" type="ORF">ICMP_432</name>
</gene>
<keyword evidence="4 10" id="KW-0288">FMN</keyword>
<dbReference type="KEGG" id="icp:ICMP_432"/>
<feature type="transmembrane region" description="Helical" evidence="10">
    <location>
        <begin position="309"/>
        <end position="327"/>
    </location>
</feature>
<comment type="function">
    <text evidence="10">Part of a membrane-bound complex that couples electron transfer with translocation of ions across the membrane.</text>
</comment>
<reference evidence="11 12" key="1">
    <citation type="journal article" date="2011" name="Genome Biol. Evol.">
        <title>Reductive evolution of bacterial genome in insect gut environment.</title>
        <authorList>
            <person name="Nikoh N."/>
            <person name="Hosokawa T."/>
            <person name="Ohshima K."/>
            <person name="Hattori M."/>
            <person name="Fukatsu T."/>
        </authorList>
    </citation>
    <scope>NUCLEOTIDE SEQUENCE [LARGE SCALE GENOMIC DNA]</scope>
    <source>
        <strain evidence="11 12">Mpkobe</strain>
    </source>
</reference>
<keyword evidence="10" id="KW-0997">Cell inner membrane</keyword>
<accession>C5WD79</accession>
<dbReference type="EC" id="7.-.-.-" evidence="10"/>
<evidence type="ECO:0000313" key="12">
    <source>
        <dbReference type="Proteomes" id="UP000061704"/>
    </source>
</evidence>
<proteinExistence type="inferred from homology"/>
<dbReference type="NCBIfam" id="TIGR01946">
    <property type="entry name" value="rnfD"/>
    <property type="match status" value="1"/>
</dbReference>
<feature type="modified residue" description="FMN phosphoryl threonine" evidence="10">
    <location>
        <position position="167"/>
    </location>
</feature>
<dbReference type="HOGENOM" id="CLU_042020_0_0_6"/>
<dbReference type="STRING" id="476281.ICMP_432"/>
<keyword evidence="12" id="KW-1185">Reference proteome</keyword>
<evidence type="ECO:0000256" key="6">
    <source>
        <dbReference type="ARBA" id="ARBA00022967"/>
    </source>
</evidence>
<feature type="transmembrane region" description="Helical" evidence="10">
    <location>
        <begin position="117"/>
        <end position="138"/>
    </location>
</feature>
<keyword evidence="2 10" id="KW-0597">Phosphoprotein</keyword>
<keyword evidence="1 10" id="KW-0813">Transport</keyword>
<comment type="similarity">
    <text evidence="10">Belongs to the NqrB/RnfD family.</text>
</comment>
<protein>
    <recommendedName>
        <fullName evidence="10">Ion-translocating oxidoreductase complex subunit D</fullName>
        <ecNumber evidence="10">7.-.-.-</ecNumber>
    </recommendedName>
    <alternativeName>
        <fullName evidence="10">Rnf electron transport complex subunit D</fullName>
    </alternativeName>
</protein>
<comment type="subunit">
    <text evidence="10">The complex is composed of six subunits: RnfA, RnfB, RnfC, RnfD, RnfE and RnfG.</text>
</comment>
<feature type="transmembrane region" description="Helical" evidence="10">
    <location>
        <begin position="285"/>
        <end position="303"/>
    </location>
</feature>
<evidence type="ECO:0000256" key="3">
    <source>
        <dbReference type="ARBA" id="ARBA00022630"/>
    </source>
</evidence>
<feature type="transmembrane region" description="Helical" evidence="10">
    <location>
        <begin position="61"/>
        <end position="81"/>
    </location>
</feature>
<evidence type="ECO:0000256" key="8">
    <source>
        <dbReference type="ARBA" id="ARBA00022989"/>
    </source>
</evidence>
<evidence type="ECO:0000256" key="10">
    <source>
        <dbReference type="HAMAP-Rule" id="MF_00462"/>
    </source>
</evidence>
<evidence type="ECO:0000256" key="7">
    <source>
        <dbReference type="ARBA" id="ARBA00022982"/>
    </source>
</evidence>
<sequence>MKKVKYNNTRYMMLLVLIAAVPSMSVQYWCFGDGIFLQVTIAIITAWFTEAIILILRKKPVFINLADNSALITAVLLGNLVPPTTPWWLIMLGSFFAISLAKHSYGGLGNNIFNPAIVGYILILVCFPTQITHGLLLYEFQINRLSFLEAIKIIFNKYPLQMVTDNTIQKNLLFFLKNNFYADVMINHILLKKIIYSQLLMTKKWEWININYMIGGLFMITRGVIRWHIPFSILISLSFFSIINYLFNPYMYSTPLIHLFFSTTMLGCFFIATDPVTSPTSNIGCLIYGCIIGLLIWIIRSFSNYYDGLAFSILLANTCVPLIDYYTELYFYDANKD</sequence>
<keyword evidence="7 10" id="KW-0249">Electron transport</keyword>
<name>C5WD79_9ENTR</name>
<dbReference type="OrthoDB" id="9776359at2"/>
<dbReference type="InterPro" id="IPR004338">
    <property type="entry name" value="NqrB/RnfD"/>
</dbReference>
<dbReference type="Proteomes" id="UP000061704">
    <property type="component" value="Chromosome"/>
</dbReference>
<dbReference type="GO" id="GO:0005886">
    <property type="term" value="C:plasma membrane"/>
    <property type="evidence" value="ECO:0007669"/>
    <property type="project" value="UniProtKB-SubCell"/>
</dbReference>
<dbReference type="Pfam" id="PF03116">
    <property type="entry name" value="NQR2_RnfD_RnfE"/>
    <property type="match status" value="1"/>
</dbReference>
<evidence type="ECO:0000256" key="4">
    <source>
        <dbReference type="ARBA" id="ARBA00022643"/>
    </source>
</evidence>
<keyword evidence="6 10" id="KW-1278">Translocase</keyword>
<organism evidence="11 12">
    <name type="scientific">Candidatus Ishikawaella capsulata Mpkobe</name>
    <dbReference type="NCBI Taxonomy" id="476281"/>
    <lineage>
        <taxon>Bacteria</taxon>
        <taxon>Pseudomonadati</taxon>
        <taxon>Pseudomonadota</taxon>
        <taxon>Gammaproteobacteria</taxon>
        <taxon>Enterobacterales</taxon>
        <taxon>Enterobacteriaceae</taxon>
        <taxon>Candidatus Ishikawella</taxon>
    </lineage>
</organism>
<feature type="transmembrane region" description="Helical" evidence="10">
    <location>
        <begin position="256"/>
        <end position="273"/>
    </location>
</feature>
<evidence type="ECO:0000256" key="9">
    <source>
        <dbReference type="ARBA" id="ARBA00023136"/>
    </source>
</evidence>
<evidence type="ECO:0000256" key="1">
    <source>
        <dbReference type="ARBA" id="ARBA00022448"/>
    </source>
</evidence>
<keyword evidence="3 10" id="KW-0285">Flavoprotein</keyword>
<dbReference type="HAMAP" id="MF_00462">
    <property type="entry name" value="RsxD_RnfD"/>
    <property type="match status" value="1"/>
</dbReference>
<dbReference type="PANTHER" id="PTHR30578">
    <property type="entry name" value="ELECTRON TRANSPORT COMPLEX PROTEIN RNFD"/>
    <property type="match status" value="1"/>
</dbReference>
<comment type="subcellular location">
    <subcellularLocation>
        <location evidence="10">Cell inner membrane</location>
        <topology evidence="10">Multi-pass membrane protein</topology>
    </subcellularLocation>
</comment>
<dbReference type="PANTHER" id="PTHR30578:SF0">
    <property type="entry name" value="ION-TRANSLOCATING OXIDOREDUCTASE COMPLEX SUBUNIT D"/>
    <property type="match status" value="1"/>
</dbReference>
<comment type="cofactor">
    <cofactor evidence="10">
        <name>FMN</name>
        <dbReference type="ChEBI" id="CHEBI:58210"/>
    </cofactor>
</comment>
<evidence type="ECO:0000256" key="2">
    <source>
        <dbReference type="ARBA" id="ARBA00022553"/>
    </source>
</evidence>
<feature type="transmembrane region" description="Helical" evidence="10">
    <location>
        <begin position="35"/>
        <end position="56"/>
    </location>
</feature>